<keyword evidence="2" id="KW-1185">Reference proteome</keyword>
<dbReference type="OrthoDB" id="5504070at2"/>
<protein>
    <submittedName>
        <fullName evidence="1">Uncharacterized protein</fullName>
    </submittedName>
</protein>
<accession>A0A4U1J3S6</accession>
<dbReference type="AlphaFoldDB" id="A0A4U1J3S6"/>
<evidence type="ECO:0000313" key="2">
    <source>
        <dbReference type="Proteomes" id="UP000309215"/>
    </source>
</evidence>
<organism evidence="1 2">
    <name type="scientific">Polyangium fumosum</name>
    <dbReference type="NCBI Taxonomy" id="889272"/>
    <lineage>
        <taxon>Bacteria</taxon>
        <taxon>Pseudomonadati</taxon>
        <taxon>Myxococcota</taxon>
        <taxon>Polyangia</taxon>
        <taxon>Polyangiales</taxon>
        <taxon>Polyangiaceae</taxon>
        <taxon>Polyangium</taxon>
    </lineage>
</organism>
<sequence>MGATRHKQLGKAQKVALASVAVLATGAAAFVTVPEIMLAHGTREAKKCLVSYESAAPPEVLTCREPMEWMLLPARLPWTANRARYRAEELNARVAVANYVEAAVGAPSVERLAKAADALDLDAEVVKKGSQRLAFDELGPSVGAPDLGREADALGDRRTLLARGDMWLDFRVRIAAMRAALLEADPKRAEALARRYADYDPRDHDHRTAIAAVLCMGEDVTRGFEMLPFVQEDRASRRYEGMSRDFGEVRALLVACAARAGKSPPPMPESPKAGGADVVEQRALLRLRLAAARANGEATEPVQAAIAAARSLLENGPRGPGGRVALLAAVLAAGADLDADEVARLSRARDDEAPLAAPLAWTATEWLAERRPVLGDVEPPPVVPGATFVAAARGVLGLEAKLRASKVGPERATAEALVAARGALWLEAAAALAREGDAASGATAADEAATALGLGPHGRALVRSNVFRLAGDREKAFAELAVDDTPAKDERTGKAASDPRVPAAVALQRAELAMALGKRDEARASAERAEARAEACHDVLLAARARWQLAALGARTPPPPPWADVEAGTAVSWIGFGNPLEPYRAGDAAAQSARVTRALDGWAGLAGADPSLRHAARWAALRDRGDSPPWLGVHLALAGRLLAPTEGDVEIWLDAVSAFDLRRFSLRSYAFARADAARFRGDAEAATRWEARYRFLRGVATDPTRIELARHLDL</sequence>
<dbReference type="Proteomes" id="UP000309215">
    <property type="component" value="Unassembled WGS sequence"/>
</dbReference>
<dbReference type="EMBL" id="SSMQ01000037">
    <property type="protein sequence ID" value="TKD01843.1"/>
    <property type="molecule type" value="Genomic_DNA"/>
</dbReference>
<comment type="caution">
    <text evidence="1">The sequence shown here is derived from an EMBL/GenBank/DDBJ whole genome shotgun (WGS) entry which is preliminary data.</text>
</comment>
<evidence type="ECO:0000313" key="1">
    <source>
        <dbReference type="EMBL" id="TKD01843.1"/>
    </source>
</evidence>
<dbReference type="RefSeq" id="WP_136932555.1">
    <property type="nucleotide sequence ID" value="NZ_SSMQ01000037.1"/>
</dbReference>
<gene>
    <name evidence="1" type="ORF">E8A74_30130</name>
</gene>
<reference evidence="1 2" key="1">
    <citation type="submission" date="2019-04" db="EMBL/GenBank/DDBJ databases">
        <authorList>
            <person name="Li Y."/>
            <person name="Wang J."/>
        </authorList>
    </citation>
    <scope>NUCLEOTIDE SEQUENCE [LARGE SCALE GENOMIC DNA]</scope>
    <source>
        <strain evidence="1 2">DSM 14668</strain>
    </source>
</reference>
<name>A0A4U1J3S6_9BACT</name>
<proteinExistence type="predicted"/>